<name>A0AAD9P8C7_RIDPI</name>
<dbReference type="GO" id="GO:0071539">
    <property type="term" value="P:protein localization to centrosome"/>
    <property type="evidence" value="ECO:0007669"/>
    <property type="project" value="InterPro"/>
</dbReference>
<dbReference type="GO" id="GO:0090222">
    <property type="term" value="P:centrosome-templated microtubule nucleation"/>
    <property type="evidence" value="ECO:0007669"/>
    <property type="project" value="InterPro"/>
</dbReference>
<dbReference type="Pfam" id="PF22065">
    <property type="entry name" value="Cep192_D7"/>
    <property type="match status" value="1"/>
</dbReference>
<dbReference type="InterPro" id="IPR054087">
    <property type="entry name" value="Cep192-like_D7"/>
</dbReference>
<reference evidence="2" key="1">
    <citation type="journal article" date="2023" name="Mol. Biol. Evol.">
        <title>Third-Generation Sequencing Reveals the Adaptive Role of the Epigenome in Three Deep-Sea Polychaetes.</title>
        <authorList>
            <person name="Perez M."/>
            <person name="Aroh O."/>
            <person name="Sun Y."/>
            <person name="Lan Y."/>
            <person name="Juniper S.K."/>
            <person name="Young C.R."/>
            <person name="Angers B."/>
            <person name="Qian P.Y."/>
        </authorList>
    </citation>
    <scope>NUCLEOTIDE SEQUENCE</scope>
    <source>
        <strain evidence="2">R07B-5</strain>
    </source>
</reference>
<dbReference type="GO" id="GO:0005814">
    <property type="term" value="C:centriole"/>
    <property type="evidence" value="ECO:0007669"/>
    <property type="project" value="TreeGrafter"/>
</dbReference>
<organism evidence="2 3">
    <name type="scientific">Ridgeia piscesae</name>
    <name type="common">Tubeworm</name>
    <dbReference type="NCBI Taxonomy" id="27915"/>
    <lineage>
        <taxon>Eukaryota</taxon>
        <taxon>Metazoa</taxon>
        <taxon>Spiralia</taxon>
        <taxon>Lophotrochozoa</taxon>
        <taxon>Annelida</taxon>
        <taxon>Polychaeta</taxon>
        <taxon>Sedentaria</taxon>
        <taxon>Canalipalpata</taxon>
        <taxon>Sabellida</taxon>
        <taxon>Siboglinidae</taxon>
        <taxon>Ridgeia</taxon>
    </lineage>
</organism>
<sequence>MFSVYNGGRSSRNRLFCRRFSNTRNLSLRRFSCQTCRTEPSAMSSRGRPTVSLSRTNEVSSIQGSSVQLVISANTNLRSKGIHLPWHGEVYVTCDGEQQRLQVQIQDELTSYVDTAPRPLFTQPPLLKVTPASPQSRVSHVGCVDVSPQYLKFPQTVVGKTSELTFQLRNSDAYPIRWTLTSVAPPYRKGSDSGDVHRVIYAAFWLPRQTGLLHPGQDTQVVYSSFRPLSFSPSPHNCWCYLYMPCEPCSYTKPHP</sequence>
<dbReference type="GO" id="GO:0051298">
    <property type="term" value="P:centrosome duplication"/>
    <property type="evidence" value="ECO:0007669"/>
    <property type="project" value="InterPro"/>
</dbReference>
<dbReference type="GO" id="GO:0000242">
    <property type="term" value="C:pericentriolar material"/>
    <property type="evidence" value="ECO:0007669"/>
    <property type="project" value="TreeGrafter"/>
</dbReference>
<proteinExistence type="predicted"/>
<keyword evidence="3" id="KW-1185">Reference proteome</keyword>
<evidence type="ECO:0000313" key="3">
    <source>
        <dbReference type="Proteomes" id="UP001209878"/>
    </source>
</evidence>
<dbReference type="Proteomes" id="UP001209878">
    <property type="component" value="Unassembled WGS sequence"/>
</dbReference>
<dbReference type="GO" id="GO:0005737">
    <property type="term" value="C:cytoplasm"/>
    <property type="evidence" value="ECO:0007669"/>
    <property type="project" value="TreeGrafter"/>
</dbReference>
<feature type="domain" description="Cep192-like" evidence="1">
    <location>
        <begin position="143"/>
        <end position="223"/>
    </location>
</feature>
<evidence type="ECO:0000313" key="2">
    <source>
        <dbReference type="EMBL" id="KAK2189816.1"/>
    </source>
</evidence>
<accession>A0AAD9P8C7</accession>
<dbReference type="Gene3D" id="2.60.40.10">
    <property type="entry name" value="Immunoglobulins"/>
    <property type="match status" value="1"/>
</dbReference>
<dbReference type="InterPro" id="IPR013783">
    <property type="entry name" value="Ig-like_fold"/>
</dbReference>
<dbReference type="InterPro" id="IPR039103">
    <property type="entry name" value="Spd-2/CEP192"/>
</dbReference>
<dbReference type="GO" id="GO:0090307">
    <property type="term" value="P:mitotic spindle assembly"/>
    <property type="evidence" value="ECO:0007669"/>
    <property type="project" value="TreeGrafter"/>
</dbReference>
<dbReference type="GO" id="GO:0019901">
    <property type="term" value="F:protein kinase binding"/>
    <property type="evidence" value="ECO:0007669"/>
    <property type="project" value="TreeGrafter"/>
</dbReference>
<gene>
    <name evidence="2" type="ORF">NP493_96g09001</name>
</gene>
<evidence type="ECO:0000259" key="1">
    <source>
        <dbReference type="Pfam" id="PF22065"/>
    </source>
</evidence>
<dbReference type="PANTHER" id="PTHR16029:SF11">
    <property type="entry name" value="CENTROSOMAL PROTEIN OF 192 KDA"/>
    <property type="match status" value="1"/>
</dbReference>
<dbReference type="AlphaFoldDB" id="A0AAD9P8C7"/>
<protein>
    <recommendedName>
        <fullName evidence="1">Cep192-like domain-containing protein</fullName>
    </recommendedName>
</protein>
<comment type="caution">
    <text evidence="2">The sequence shown here is derived from an EMBL/GenBank/DDBJ whole genome shotgun (WGS) entry which is preliminary data.</text>
</comment>
<dbReference type="EMBL" id="JAODUO010000096">
    <property type="protein sequence ID" value="KAK2189816.1"/>
    <property type="molecule type" value="Genomic_DNA"/>
</dbReference>
<dbReference type="PANTHER" id="PTHR16029">
    <property type="entry name" value="CENTROSOMAL PROTEIN OF 192 KDA"/>
    <property type="match status" value="1"/>
</dbReference>